<evidence type="ECO:0000313" key="2">
    <source>
        <dbReference type="Proteomes" id="UP000249364"/>
    </source>
</evidence>
<reference evidence="1 2" key="1">
    <citation type="submission" date="2018-06" db="EMBL/GenBank/DDBJ databases">
        <title>Genomic Encyclopedia of Archaeal and Bacterial Type Strains, Phase II (KMG-II): from individual species to whole genera.</title>
        <authorList>
            <person name="Goeker M."/>
        </authorList>
    </citation>
    <scope>NUCLEOTIDE SEQUENCE [LARGE SCALE GENOMIC DNA]</scope>
    <source>
        <strain evidence="1 2">DSM 13087</strain>
    </source>
</reference>
<protein>
    <submittedName>
        <fullName evidence="1">Uncharacterized protein</fullName>
    </submittedName>
</protein>
<proteinExistence type="predicted"/>
<gene>
    <name evidence="1" type="ORF">LY56_03023</name>
</gene>
<dbReference type="EMBL" id="QKZQ01000017">
    <property type="protein sequence ID" value="PZX38320.1"/>
    <property type="molecule type" value="Genomic_DNA"/>
</dbReference>
<dbReference type="Proteomes" id="UP000249364">
    <property type="component" value="Unassembled WGS sequence"/>
</dbReference>
<sequence>MNAIAKNIKGFIGTTPEIQLLCQLSEYGSFFKHQRQTSARRSIQ</sequence>
<evidence type="ECO:0000313" key="1">
    <source>
        <dbReference type="EMBL" id="PZX38320.1"/>
    </source>
</evidence>
<name>A0A2W7PWX4_9RHOB</name>
<dbReference type="AlphaFoldDB" id="A0A2W7PWX4"/>
<comment type="caution">
    <text evidence="1">The sequence shown here is derived from an EMBL/GenBank/DDBJ whole genome shotgun (WGS) entry which is preliminary data.</text>
</comment>
<keyword evidence="2" id="KW-1185">Reference proteome</keyword>
<accession>A0A2W7PWX4</accession>
<organism evidence="1 2">
    <name type="scientific">Roseinatronobacter thiooxidans</name>
    <dbReference type="NCBI Taxonomy" id="121821"/>
    <lineage>
        <taxon>Bacteria</taxon>
        <taxon>Pseudomonadati</taxon>
        <taxon>Pseudomonadota</taxon>
        <taxon>Alphaproteobacteria</taxon>
        <taxon>Rhodobacterales</taxon>
        <taxon>Paracoccaceae</taxon>
        <taxon>Roseinatronobacter</taxon>
    </lineage>
</organism>